<keyword evidence="7" id="KW-1185">Reference proteome</keyword>
<dbReference type="GO" id="GO:0036297">
    <property type="term" value="P:interstrand cross-link repair"/>
    <property type="evidence" value="ECO:0007669"/>
    <property type="project" value="TreeGrafter"/>
</dbReference>
<dbReference type="GO" id="GO:0000400">
    <property type="term" value="F:four-way junction DNA binding"/>
    <property type="evidence" value="ECO:0007669"/>
    <property type="project" value="TreeGrafter"/>
</dbReference>
<feature type="region of interest" description="Disordered" evidence="5">
    <location>
        <begin position="617"/>
        <end position="636"/>
    </location>
</feature>
<evidence type="ECO:0000256" key="2">
    <source>
        <dbReference type="ARBA" id="ARBA00022801"/>
    </source>
</evidence>
<proteinExistence type="predicted"/>
<keyword evidence="3" id="KW-0347">Helicase</keyword>
<evidence type="ECO:0000256" key="3">
    <source>
        <dbReference type="ARBA" id="ARBA00022806"/>
    </source>
</evidence>
<evidence type="ECO:0000313" key="6">
    <source>
        <dbReference type="EMBL" id="KAK7263790.1"/>
    </source>
</evidence>
<comment type="caution">
    <text evidence="6">The sequence shown here is derived from an EMBL/GenBank/DDBJ whole genome shotgun (WGS) entry which is preliminary data.</text>
</comment>
<feature type="region of interest" description="Disordered" evidence="5">
    <location>
        <begin position="448"/>
        <end position="484"/>
    </location>
</feature>
<evidence type="ECO:0000256" key="1">
    <source>
        <dbReference type="ARBA" id="ARBA00022741"/>
    </source>
</evidence>
<name>A0AAN9EYH0_CLITE</name>
<keyword evidence="1" id="KW-0547">Nucleotide-binding</keyword>
<evidence type="ECO:0000313" key="7">
    <source>
        <dbReference type="Proteomes" id="UP001359559"/>
    </source>
</evidence>
<dbReference type="PANTHER" id="PTHR14025:SF20">
    <property type="entry name" value="FANCONI ANEMIA GROUP M PROTEIN"/>
    <property type="match status" value="1"/>
</dbReference>
<dbReference type="GO" id="GO:0043138">
    <property type="term" value="F:3'-5' DNA helicase activity"/>
    <property type="evidence" value="ECO:0007669"/>
    <property type="project" value="TreeGrafter"/>
</dbReference>
<evidence type="ECO:0000256" key="4">
    <source>
        <dbReference type="ARBA" id="ARBA00022840"/>
    </source>
</evidence>
<protein>
    <submittedName>
        <fullName evidence="6">Uncharacterized protein</fullName>
    </submittedName>
</protein>
<sequence>MRNGGLNSFVFHPSPRMIPHVLKPEVQYVEFSIEKFIPRQKNANDDQLHISPSKDKLTVAEIDLLETYFHPTEGNECRLSLIAFPHFQTFPSKVHKVKHSCRAFMLMDVMQHLQGLVSFPGDNKTLFQDQVLLPFLDYPADGKSFLFLFSMSAHESCSGHIMGRNAVSVNCLELDSCHFGIQTKDFVDLTLQANTLYELGEHQKEVSEGDETIPETPITKRSVTNEGDKASEMVNLGKIEPLLVADVCIHGMRDEELSPRLTNLIRSGVVPESPIDERGESLQGESRKKSVIQDCILPLHLQEEKYISSLSTSEVVINDGDTGKNVCTSPVHETQTPLLDLKNCAIKRGRVILSQAEEGCVHITDPSCFSEEVYSGCGEMSVRIKSARKFKRLRKAEDTESNMNQKNNKLSAATANFPKSSASNPLLYKHGQGKRKSNVRDFIEEEAEVSSDAYVSNDEDDEDGNSFDSFIDDRTNPTAASQPEASRMDMMAIYRRSLLSQAPIDDFSGTLSPDHVTMAASICISECGDSSVSHFQTEAGSETGTDVRCRKRRLAFYHSGNMPTMNLEPEFALQSKKEAATADVGCEDQFYNDLDLDELEAQATLLLKQKQDAVPQFHSHTPNLDTLGSPSFDLGI</sequence>
<dbReference type="Proteomes" id="UP001359559">
    <property type="component" value="Unassembled WGS sequence"/>
</dbReference>
<evidence type="ECO:0000256" key="5">
    <source>
        <dbReference type="SAM" id="MobiDB-lite"/>
    </source>
</evidence>
<feature type="compositionally biased region" description="Polar residues" evidence="5">
    <location>
        <begin position="618"/>
        <end position="629"/>
    </location>
</feature>
<dbReference type="PANTHER" id="PTHR14025">
    <property type="entry name" value="FANCONI ANEMIA GROUP M FANCM FAMILY MEMBER"/>
    <property type="match status" value="1"/>
</dbReference>
<organism evidence="6 7">
    <name type="scientific">Clitoria ternatea</name>
    <name type="common">Butterfly pea</name>
    <dbReference type="NCBI Taxonomy" id="43366"/>
    <lineage>
        <taxon>Eukaryota</taxon>
        <taxon>Viridiplantae</taxon>
        <taxon>Streptophyta</taxon>
        <taxon>Embryophyta</taxon>
        <taxon>Tracheophyta</taxon>
        <taxon>Spermatophyta</taxon>
        <taxon>Magnoliopsida</taxon>
        <taxon>eudicotyledons</taxon>
        <taxon>Gunneridae</taxon>
        <taxon>Pentapetalae</taxon>
        <taxon>rosids</taxon>
        <taxon>fabids</taxon>
        <taxon>Fabales</taxon>
        <taxon>Fabaceae</taxon>
        <taxon>Papilionoideae</taxon>
        <taxon>50 kb inversion clade</taxon>
        <taxon>NPAAA clade</taxon>
        <taxon>indigoferoid/millettioid clade</taxon>
        <taxon>Phaseoleae</taxon>
        <taxon>Clitoria</taxon>
    </lineage>
</organism>
<accession>A0AAN9EYH0</accession>
<dbReference type="GO" id="GO:0016787">
    <property type="term" value="F:hydrolase activity"/>
    <property type="evidence" value="ECO:0007669"/>
    <property type="project" value="UniProtKB-KW"/>
</dbReference>
<feature type="compositionally biased region" description="Polar residues" evidence="5">
    <location>
        <begin position="401"/>
        <end position="424"/>
    </location>
</feature>
<dbReference type="EMBL" id="JAYKXN010000008">
    <property type="protein sequence ID" value="KAK7263790.1"/>
    <property type="molecule type" value="Genomic_DNA"/>
</dbReference>
<keyword evidence="4" id="KW-0067">ATP-binding</keyword>
<keyword evidence="2" id="KW-0378">Hydrolase</keyword>
<dbReference type="AlphaFoldDB" id="A0AAN9EYH0"/>
<dbReference type="GO" id="GO:0045003">
    <property type="term" value="P:double-strand break repair via synthesis-dependent strand annealing"/>
    <property type="evidence" value="ECO:0007669"/>
    <property type="project" value="TreeGrafter"/>
</dbReference>
<dbReference type="GO" id="GO:0005524">
    <property type="term" value="F:ATP binding"/>
    <property type="evidence" value="ECO:0007669"/>
    <property type="project" value="UniProtKB-KW"/>
</dbReference>
<feature type="region of interest" description="Disordered" evidence="5">
    <location>
        <begin position="395"/>
        <end position="433"/>
    </location>
</feature>
<reference evidence="6 7" key="1">
    <citation type="submission" date="2024-01" db="EMBL/GenBank/DDBJ databases">
        <title>The genomes of 5 underutilized Papilionoideae crops provide insights into root nodulation and disease resistance.</title>
        <authorList>
            <person name="Yuan L."/>
        </authorList>
    </citation>
    <scope>NUCLEOTIDE SEQUENCE [LARGE SCALE GENOMIC DNA]</scope>
    <source>
        <strain evidence="6">LY-2023</strain>
        <tissue evidence="6">Leaf</tissue>
    </source>
</reference>
<gene>
    <name evidence="6" type="ORF">RJT34_31387</name>
</gene>
<dbReference type="GO" id="GO:0009378">
    <property type="term" value="F:four-way junction helicase activity"/>
    <property type="evidence" value="ECO:0007669"/>
    <property type="project" value="TreeGrafter"/>
</dbReference>